<proteinExistence type="predicted"/>
<dbReference type="SUPFAM" id="SSF51182">
    <property type="entry name" value="RmlC-like cupins"/>
    <property type="match status" value="1"/>
</dbReference>
<dbReference type="AlphaFoldDB" id="A0A3A4ZEH9"/>
<reference evidence="2 3" key="1">
    <citation type="journal article" date="2017" name="ISME J.">
        <title>Energy and carbon metabolisms in a deep terrestrial subsurface fluid microbial community.</title>
        <authorList>
            <person name="Momper L."/>
            <person name="Jungbluth S.P."/>
            <person name="Lee M.D."/>
            <person name="Amend J.P."/>
        </authorList>
    </citation>
    <scope>NUCLEOTIDE SEQUENCE [LARGE SCALE GENOMIC DNA]</scope>
    <source>
        <strain evidence="2">SURF_46</strain>
    </source>
</reference>
<evidence type="ECO:0000259" key="1">
    <source>
        <dbReference type="Pfam" id="PF14667"/>
    </source>
</evidence>
<protein>
    <recommendedName>
        <fullName evidence="1">Capsular polysaccharide assembling protein CapF C-terminal domain-containing protein</fullName>
    </recommendedName>
</protein>
<organism evidence="2 3">
    <name type="scientific">candidate division WWE3 bacterium</name>
    <dbReference type="NCBI Taxonomy" id="2053526"/>
    <lineage>
        <taxon>Bacteria</taxon>
        <taxon>Katanobacteria</taxon>
    </lineage>
</organism>
<evidence type="ECO:0000313" key="3">
    <source>
        <dbReference type="Proteomes" id="UP000265540"/>
    </source>
</evidence>
<feature type="domain" description="Capsular polysaccharide assembling protein CapF C-terminal" evidence="1">
    <location>
        <begin position="12"/>
        <end position="80"/>
    </location>
</feature>
<dbReference type="InterPro" id="IPR011051">
    <property type="entry name" value="RmlC_Cupin_sf"/>
</dbReference>
<name>A0A3A4ZEH9_UNCKA</name>
<dbReference type="Gene3D" id="2.60.120.10">
    <property type="entry name" value="Jelly Rolls"/>
    <property type="match status" value="1"/>
</dbReference>
<gene>
    <name evidence="2" type="ORF">C4561_01890</name>
</gene>
<dbReference type="EMBL" id="QZJF01000009">
    <property type="protein sequence ID" value="RJR27573.1"/>
    <property type="molecule type" value="Genomic_DNA"/>
</dbReference>
<evidence type="ECO:0000313" key="2">
    <source>
        <dbReference type="EMBL" id="RJR27573.1"/>
    </source>
</evidence>
<sequence length="127" mass="14706">MIKIIERYFQYSDDRGSLEGIINFGEWKEINLIKSSSGSVRGNHYHKHTTEIFIILDGEIKVVTQKVQNGKLVGDAVEKNVKSGDVFLIEPFINHIFFVKKDSRWINILSETIKKTHPDIYRIGKKD</sequence>
<dbReference type="InterPro" id="IPR029303">
    <property type="entry name" value="CapF_C"/>
</dbReference>
<dbReference type="InterPro" id="IPR014710">
    <property type="entry name" value="RmlC-like_jellyroll"/>
</dbReference>
<accession>A0A3A4ZEH9</accession>
<dbReference type="Pfam" id="PF14667">
    <property type="entry name" value="Polysacc_synt_C"/>
    <property type="match status" value="1"/>
</dbReference>
<comment type="caution">
    <text evidence="2">The sequence shown here is derived from an EMBL/GenBank/DDBJ whole genome shotgun (WGS) entry which is preliminary data.</text>
</comment>
<dbReference type="Proteomes" id="UP000265540">
    <property type="component" value="Unassembled WGS sequence"/>
</dbReference>